<dbReference type="RefSeq" id="XP_030976793.1">
    <property type="nucleotide sequence ID" value="XM_031131452.1"/>
</dbReference>
<feature type="region of interest" description="Disordered" evidence="1">
    <location>
        <begin position="653"/>
        <end position="672"/>
    </location>
</feature>
<gene>
    <name evidence="4" type="ORF">PgNI_11486</name>
</gene>
<dbReference type="GeneID" id="41966357"/>
<feature type="region of interest" description="Disordered" evidence="1">
    <location>
        <begin position="420"/>
        <end position="444"/>
    </location>
</feature>
<reference evidence="3 4" key="1">
    <citation type="journal article" date="2019" name="Mol. Biol. Evol.">
        <title>Blast fungal genomes show frequent chromosomal changes, gene gains and losses, and effector gene turnover.</title>
        <authorList>
            <person name="Gomez Luciano L.B."/>
            <person name="Jason Tsai I."/>
            <person name="Chuma I."/>
            <person name="Tosa Y."/>
            <person name="Chen Y.H."/>
            <person name="Li J.Y."/>
            <person name="Li M.Y."/>
            <person name="Jade Lu M.Y."/>
            <person name="Nakayashiki H."/>
            <person name="Li W.H."/>
        </authorList>
    </citation>
    <scope>NUCLEOTIDE SEQUENCE [LARGE SCALE GENOMIC DNA]</scope>
    <source>
        <strain evidence="3 4">NI907</strain>
    </source>
</reference>
<keyword evidence="3" id="KW-1185">Reference proteome</keyword>
<feature type="region of interest" description="Disordered" evidence="1">
    <location>
        <begin position="590"/>
        <end position="644"/>
    </location>
</feature>
<dbReference type="Proteomes" id="UP000515153">
    <property type="component" value="Chromosome VI"/>
</dbReference>
<feature type="compositionally biased region" description="Polar residues" evidence="1">
    <location>
        <begin position="425"/>
        <end position="444"/>
    </location>
</feature>
<name>A0A6P8APH4_PYRGI</name>
<dbReference type="InterPro" id="IPR036322">
    <property type="entry name" value="WD40_repeat_dom_sf"/>
</dbReference>
<dbReference type="AlphaFoldDB" id="A0A6P8APH4"/>
<feature type="compositionally biased region" description="Polar residues" evidence="1">
    <location>
        <begin position="684"/>
        <end position="707"/>
    </location>
</feature>
<evidence type="ECO:0000313" key="4">
    <source>
        <dbReference type="RefSeq" id="XP_030976793.1"/>
    </source>
</evidence>
<feature type="compositionally biased region" description="Basic and acidic residues" evidence="1">
    <location>
        <begin position="591"/>
        <end position="618"/>
    </location>
</feature>
<feature type="region of interest" description="Disordered" evidence="1">
    <location>
        <begin position="489"/>
        <end position="548"/>
    </location>
</feature>
<feature type="domain" description="DUF2415" evidence="2">
    <location>
        <begin position="338"/>
        <end position="377"/>
    </location>
</feature>
<dbReference type="PANTHER" id="PTHR43991">
    <property type="entry name" value="WD REPEAT PROTEIN (AFU_ORTHOLOGUE AFUA_8G05640)-RELATED"/>
    <property type="match status" value="1"/>
</dbReference>
<organism evidence="3 4">
    <name type="scientific">Pyricularia grisea</name>
    <name type="common">Crabgrass-specific blast fungus</name>
    <name type="synonym">Magnaporthe grisea</name>
    <dbReference type="NCBI Taxonomy" id="148305"/>
    <lineage>
        <taxon>Eukaryota</taxon>
        <taxon>Fungi</taxon>
        <taxon>Dikarya</taxon>
        <taxon>Ascomycota</taxon>
        <taxon>Pezizomycotina</taxon>
        <taxon>Sordariomycetes</taxon>
        <taxon>Sordariomycetidae</taxon>
        <taxon>Magnaporthales</taxon>
        <taxon>Pyriculariaceae</taxon>
        <taxon>Pyricularia</taxon>
    </lineage>
</organism>
<dbReference type="Pfam" id="PF10313">
    <property type="entry name" value="DUF2415"/>
    <property type="match status" value="1"/>
</dbReference>
<protein>
    <recommendedName>
        <fullName evidence="2">DUF2415 domain-containing protein</fullName>
    </recommendedName>
</protein>
<evidence type="ECO:0000259" key="2">
    <source>
        <dbReference type="Pfam" id="PF10313"/>
    </source>
</evidence>
<dbReference type="KEGG" id="pgri:PgNI_11486"/>
<dbReference type="InterPro" id="IPR015943">
    <property type="entry name" value="WD40/YVTN_repeat-like_dom_sf"/>
</dbReference>
<reference evidence="4" key="2">
    <citation type="submission" date="2019-10" db="EMBL/GenBank/DDBJ databases">
        <authorList>
            <consortium name="NCBI Genome Project"/>
        </authorList>
    </citation>
    <scope>NUCLEOTIDE SEQUENCE</scope>
    <source>
        <strain evidence="4">NI907</strain>
    </source>
</reference>
<feature type="region of interest" description="Disordered" evidence="1">
    <location>
        <begin position="682"/>
        <end position="716"/>
    </location>
</feature>
<evidence type="ECO:0000256" key="1">
    <source>
        <dbReference type="SAM" id="MobiDB-lite"/>
    </source>
</evidence>
<dbReference type="Gene3D" id="2.130.10.10">
    <property type="entry name" value="YVTN repeat-like/Quinoprotein amine dehydrogenase"/>
    <property type="match status" value="1"/>
</dbReference>
<proteinExistence type="predicted"/>
<reference evidence="4" key="3">
    <citation type="submission" date="2025-08" db="UniProtKB">
        <authorList>
            <consortium name="RefSeq"/>
        </authorList>
    </citation>
    <scope>IDENTIFICATION</scope>
    <source>
        <strain evidence="4">NI907</strain>
    </source>
</reference>
<dbReference type="InterPro" id="IPR019417">
    <property type="entry name" value="DUF2415"/>
</dbReference>
<sequence length="875" mass="97019">MAVTESTPLCATETLISKRKRRHYRTSVVPIHWQLRSLIGSGRDGVIYFATGNGNLHLQRLDTKSLETETIQLLSFSPRCLVAQNGWVCCGGETGEFVAVQVEPQTSNRRGSLPGRNSSPIPFPTGRSDASMIQFPRSHLIAPMPRNKVYGKERVNCITLWFPPNYVRPHECAYKSPVAVLANNDKHVTIVDLYTMDSMDTLQYPDCVNRALISPDGQLLVAVGDDPYLYVHERTNTPENSLEEDVSMERSISSWQLVQKVHLKSQRKHDKSDHRGSFAACFSNTGSYLAIGTQYGMISIFETSAILEHGEDALRAYFPSSRPAVENASPHDPLSALGAVREMAFSPGPHDILAWSEDRGRAGVADLRSGFATRQILYLDGEDKATEHLDIADKSVIDPRRLDSHTSRSGTVAGDLLRALDASDSGGQRTRQEDSYQSPLTGEETQVLEALQEHRRRREQRAAAARELMRHRYSSTAATPYLARTVAAAGAESRPAVPPPPAQLTDGERERELERRVARVRAARGMEPRPAIPPAPAQLNDRDRARWESERRDALADFLIGEASNPIEEPSSRFGGQTLNPVTRMHVHMQRVQERNAREERLSRQRRGQDGRPGRNEEAASQGQEQEARRNDDFAGQSREQNVDAHRELVQRFLRDGEEETPSSSATTERYWTERYRASVGTAADSNAASRVDPGTTQTRASTTQSDSARDPDWMAGLPIPIQLPGRRLNNAARATTSTDSTTGNTRISSWGELGALYGAMSNIAVSNHQPGGSELPIYMNETTAEPRQTSSNNTATVASLRDHALRDHEAAWFSLLRQVGMHTNRASTRTVGDETAGLTWSDDGSTLYVGAVDGIYEFHVDIQARKFNPSIELR</sequence>
<accession>A0A6P8APH4</accession>
<dbReference type="SUPFAM" id="SSF50978">
    <property type="entry name" value="WD40 repeat-like"/>
    <property type="match status" value="1"/>
</dbReference>
<evidence type="ECO:0000313" key="3">
    <source>
        <dbReference type="Proteomes" id="UP000515153"/>
    </source>
</evidence>
<feature type="compositionally biased region" description="Basic and acidic residues" evidence="1">
    <location>
        <begin position="506"/>
        <end position="517"/>
    </location>
</feature>
<dbReference type="PANTHER" id="PTHR43991:SF9">
    <property type="entry name" value="DUF2415 DOMAIN-CONTAINING PROTEIN"/>
    <property type="match status" value="1"/>
</dbReference>